<dbReference type="Pfam" id="PF00361">
    <property type="entry name" value="Proton_antipo_M"/>
    <property type="match status" value="1"/>
</dbReference>
<feature type="transmembrane region" description="Helical" evidence="5">
    <location>
        <begin position="158"/>
        <end position="181"/>
    </location>
</feature>
<feature type="transmembrane region" description="Helical" evidence="5">
    <location>
        <begin position="352"/>
        <end position="374"/>
    </location>
</feature>
<evidence type="ECO:0000256" key="3">
    <source>
        <dbReference type="ARBA" id="ARBA00022989"/>
    </source>
</evidence>
<feature type="domain" description="NADH-Ubiquinone oxidoreductase (complex I) chain 5 N-terminal" evidence="7">
    <location>
        <begin position="68"/>
        <end position="105"/>
    </location>
</feature>
<evidence type="ECO:0000256" key="4">
    <source>
        <dbReference type="ARBA" id="ARBA00023136"/>
    </source>
</evidence>
<dbReference type="InterPro" id="IPR003945">
    <property type="entry name" value="NU5C-like"/>
</dbReference>
<accession>A0A0F9SZS6</accession>
<dbReference type="GO" id="GO:0003954">
    <property type="term" value="F:NADH dehydrogenase activity"/>
    <property type="evidence" value="ECO:0007669"/>
    <property type="project" value="TreeGrafter"/>
</dbReference>
<feature type="transmembrane region" description="Helical" evidence="5">
    <location>
        <begin position="128"/>
        <end position="146"/>
    </location>
</feature>
<feature type="transmembrane region" description="Helical" evidence="5">
    <location>
        <begin position="187"/>
        <end position="209"/>
    </location>
</feature>
<reference evidence="8" key="1">
    <citation type="journal article" date="2015" name="Nature">
        <title>Complex archaea that bridge the gap between prokaryotes and eukaryotes.</title>
        <authorList>
            <person name="Spang A."/>
            <person name="Saw J.H."/>
            <person name="Jorgensen S.L."/>
            <person name="Zaremba-Niedzwiedzka K."/>
            <person name="Martijn J."/>
            <person name="Lind A.E."/>
            <person name="van Eijk R."/>
            <person name="Schleper C."/>
            <person name="Guy L."/>
            <person name="Ettema T.J."/>
        </authorList>
    </citation>
    <scope>NUCLEOTIDE SEQUENCE</scope>
</reference>
<dbReference type="Gene3D" id="1.20.5.2700">
    <property type="match status" value="1"/>
</dbReference>
<dbReference type="PANTHER" id="PTHR42829">
    <property type="entry name" value="NADH-UBIQUINONE OXIDOREDUCTASE CHAIN 5"/>
    <property type="match status" value="1"/>
</dbReference>
<dbReference type="InterPro" id="IPR001750">
    <property type="entry name" value="ND/Mrp_TM"/>
</dbReference>
<dbReference type="GO" id="GO:0015990">
    <property type="term" value="P:electron transport coupled proton transport"/>
    <property type="evidence" value="ECO:0007669"/>
    <property type="project" value="TreeGrafter"/>
</dbReference>
<feature type="transmembrane region" description="Helical" evidence="5">
    <location>
        <begin position="257"/>
        <end position="279"/>
    </location>
</feature>
<name>A0A0F9SZS6_9ZZZZ</name>
<comment type="caution">
    <text evidence="8">The sequence shown here is derived from an EMBL/GenBank/DDBJ whole genome shotgun (WGS) entry which is preliminary data.</text>
</comment>
<evidence type="ECO:0000256" key="1">
    <source>
        <dbReference type="ARBA" id="ARBA00004141"/>
    </source>
</evidence>
<feature type="transmembrane region" description="Helical" evidence="5">
    <location>
        <begin position="72"/>
        <end position="92"/>
    </location>
</feature>
<feature type="transmembrane region" description="Helical" evidence="5">
    <location>
        <begin position="429"/>
        <end position="451"/>
    </location>
</feature>
<evidence type="ECO:0000256" key="5">
    <source>
        <dbReference type="SAM" id="Phobius"/>
    </source>
</evidence>
<dbReference type="PRINTS" id="PR01434">
    <property type="entry name" value="NADHDHGNASE5"/>
</dbReference>
<evidence type="ECO:0000256" key="2">
    <source>
        <dbReference type="ARBA" id="ARBA00022692"/>
    </source>
</evidence>
<feature type="transmembrane region" description="Helical" evidence="5">
    <location>
        <begin position="380"/>
        <end position="408"/>
    </location>
</feature>
<dbReference type="GO" id="GO:0008137">
    <property type="term" value="F:NADH dehydrogenase (ubiquinone) activity"/>
    <property type="evidence" value="ECO:0007669"/>
    <property type="project" value="InterPro"/>
</dbReference>
<feature type="transmembrane region" description="Helical" evidence="5">
    <location>
        <begin position="310"/>
        <end position="331"/>
    </location>
</feature>
<organism evidence="8">
    <name type="scientific">marine sediment metagenome</name>
    <dbReference type="NCBI Taxonomy" id="412755"/>
    <lineage>
        <taxon>unclassified sequences</taxon>
        <taxon>metagenomes</taxon>
        <taxon>ecological metagenomes</taxon>
    </lineage>
</organism>
<keyword evidence="3 5" id="KW-1133">Transmembrane helix</keyword>
<dbReference type="Pfam" id="PF00662">
    <property type="entry name" value="Proton_antipo_N"/>
    <property type="match status" value="1"/>
</dbReference>
<proteinExistence type="predicted"/>
<dbReference type="InterPro" id="IPR001516">
    <property type="entry name" value="Proton_antipo_N"/>
</dbReference>
<feature type="transmembrane region" description="Helical" evidence="5">
    <location>
        <begin position="104"/>
        <end position="122"/>
    </location>
</feature>
<feature type="transmembrane region" description="Helical" evidence="5">
    <location>
        <begin position="286"/>
        <end position="304"/>
    </location>
</feature>
<comment type="subcellular location">
    <subcellularLocation>
        <location evidence="1">Membrane</location>
        <topology evidence="1">Multi-pass membrane protein</topology>
    </subcellularLocation>
</comment>
<dbReference type="AlphaFoldDB" id="A0A0F9SZS6"/>
<evidence type="ECO:0000313" key="8">
    <source>
        <dbReference type="EMBL" id="KKN34758.1"/>
    </source>
</evidence>
<dbReference type="GO" id="GO:0016020">
    <property type="term" value="C:membrane"/>
    <property type="evidence" value="ECO:0007669"/>
    <property type="project" value="UniProtKB-SubCell"/>
</dbReference>
<feature type="domain" description="NADH:quinone oxidoreductase/Mrp antiporter transmembrane" evidence="6">
    <location>
        <begin position="121"/>
        <end position="393"/>
    </location>
</feature>
<gene>
    <name evidence="8" type="ORF">LCGC14_0790520</name>
</gene>
<evidence type="ECO:0000259" key="6">
    <source>
        <dbReference type="Pfam" id="PF00361"/>
    </source>
</evidence>
<evidence type="ECO:0000259" key="7">
    <source>
        <dbReference type="Pfam" id="PF00662"/>
    </source>
</evidence>
<dbReference type="GO" id="GO:0042773">
    <property type="term" value="P:ATP synthesis coupled electron transport"/>
    <property type="evidence" value="ECO:0007669"/>
    <property type="project" value="InterPro"/>
</dbReference>
<keyword evidence="4 5" id="KW-0472">Membrane</keyword>
<feature type="transmembrane region" description="Helical" evidence="5">
    <location>
        <begin position="463"/>
        <end position="483"/>
    </location>
</feature>
<sequence length="631" mass="64307">MTLLALIIAAPLLAGLAALVLRRAPEAIALTGIGIGLAAALALLAGTFGGNAAQLVLPGLPRMPLILSAEPLTAVFAALVAIVAFGVLVYAAGYMRADPDRPRFFGTVLLFVAAMQALVLAGDWITLLAAWELIGFSSYLLIGFWHGRAGVPGAATRAFLYTRSADLGLYLGIFVLIGWAGTSEIQATLAITGTPALVAGLLLLVGAMGKSAQVPLQDWLQRAMAGPTPVSALLHSATLVAAGAILLIRVAPMLPAGALLAVGLVGGVTAVVAGLIALAERDLKRLLAASTSSQYGLMLLAVGAGVPVAALLHLIAHAAIKSTLFLGAGVFQHDRDSTYMDAVAGAGRARPLVFAAFALAALALAGIPPLAGFFSKDAIIAAALAAPGAALLVPPALAGTVLTGTYMARALRVLWGGATQPVSGRGMGWMGAGMAPLAALAVGLGAAFGPLEHGLGAELPPEGTAMILGLAAALVGLALGWFLGPARLLGPMLPWAQSGFALAGGMDALILRPALATAAACERFEQRLLAAQLGLVRAVGFGSASRVERAEQRILARTLAFGRMNLRLGDRAEDTDKNVIDVLIFGLVYRTVAAGRRLRLLQSGLIHRELALTVMGIALIVVLLLAAPLYS</sequence>
<dbReference type="PANTHER" id="PTHR42829:SF2">
    <property type="entry name" value="NADH-UBIQUINONE OXIDOREDUCTASE CHAIN 5"/>
    <property type="match status" value="1"/>
</dbReference>
<dbReference type="EMBL" id="LAZR01002086">
    <property type="protein sequence ID" value="KKN34758.1"/>
    <property type="molecule type" value="Genomic_DNA"/>
</dbReference>
<evidence type="ECO:0008006" key="9">
    <source>
        <dbReference type="Google" id="ProtNLM"/>
    </source>
</evidence>
<feature type="transmembrane region" description="Helical" evidence="5">
    <location>
        <begin position="610"/>
        <end position="630"/>
    </location>
</feature>
<feature type="transmembrane region" description="Helical" evidence="5">
    <location>
        <begin position="230"/>
        <end position="251"/>
    </location>
</feature>
<protein>
    <recommendedName>
        <fullName evidence="9">NADH:quinone oxidoreductase/Mrp antiporter membrane subunit domain-containing protein</fullName>
    </recommendedName>
</protein>
<keyword evidence="2 5" id="KW-0812">Transmembrane</keyword>